<keyword evidence="3" id="KW-1185">Reference proteome</keyword>
<dbReference type="STRING" id="419940.SAMN05421824_2636"/>
<evidence type="ECO:0000313" key="3">
    <source>
        <dbReference type="Proteomes" id="UP000198999"/>
    </source>
</evidence>
<protein>
    <submittedName>
        <fullName evidence="2">DinB superfamily protein</fullName>
    </submittedName>
</protein>
<organism evidence="2 3">
    <name type="scientific">Hyunsoonleella jejuensis</name>
    <dbReference type="NCBI Taxonomy" id="419940"/>
    <lineage>
        <taxon>Bacteria</taxon>
        <taxon>Pseudomonadati</taxon>
        <taxon>Bacteroidota</taxon>
        <taxon>Flavobacteriia</taxon>
        <taxon>Flavobacteriales</taxon>
        <taxon>Flavobacteriaceae</taxon>
    </lineage>
</organism>
<evidence type="ECO:0000313" key="2">
    <source>
        <dbReference type="EMBL" id="SEQ94612.1"/>
    </source>
</evidence>
<dbReference type="SUPFAM" id="SSF109854">
    <property type="entry name" value="DinB/YfiT-like putative metalloenzymes"/>
    <property type="match status" value="1"/>
</dbReference>
<dbReference type="OrthoDB" id="9793216at2"/>
<gene>
    <name evidence="2" type="ORF">SAMN05421824_2636</name>
</gene>
<accession>A0A1H9K6C5</accession>
<dbReference type="InterPro" id="IPR024775">
    <property type="entry name" value="DinB-like"/>
</dbReference>
<proteinExistence type="predicted"/>
<evidence type="ECO:0000259" key="1">
    <source>
        <dbReference type="Pfam" id="PF12867"/>
    </source>
</evidence>
<dbReference type="InterPro" id="IPR034660">
    <property type="entry name" value="DinB/YfiT-like"/>
</dbReference>
<dbReference type="EMBL" id="FOFN01000004">
    <property type="protein sequence ID" value="SEQ94612.1"/>
    <property type="molecule type" value="Genomic_DNA"/>
</dbReference>
<dbReference type="Gene3D" id="1.20.120.450">
    <property type="entry name" value="dinb family like domain"/>
    <property type="match status" value="1"/>
</dbReference>
<sequence>MYKNEIKTQEYNTYYEVYLNKLSDDLGLLDGFQKGKQGVVDFFSSLPEEKHNFAYADGKWTVKEVFQHLIDTERVFMYRCFRVARRDATPLAGFDQDDFIMTSDANSKSIELLLEEFTSVRDSFTVLLKTLTPEDIEFIGEASGFPISARAIAFINLGHYLWHIDVITERYL</sequence>
<feature type="domain" description="DinB-like" evidence="1">
    <location>
        <begin position="39"/>
        <end position="164"/>
    </location>
</feature>
<reference evidence="2 3" key="1">
    <citation type="submission" date="2016-10" db="EMBL/GenBank/DDBJ databases">
        <authorList>
            <person name="de Groot N.N."/>
        </authorList>
    </citation>
    <scope>NUCLEOTIDE SEQUENCE [LARGE SCALE GENOMIC DNA]</scope>
    <source>
        <strain evidence="2 3">DSM 21035</strain>
    </source>
</reference>
<dbReference type="Pfam" id="PF12867">
    <property type="entry name" value="DinB_2"/>
    <property type="match status" value="1"/>
</dbReference>
<dbReference type="Proteomes" id="UP000198999">
    <property type="component" value="Unassembled WGS sequence"/>
</dbReference>
<name>A0A1H9K6C5_9FLAO</name>
<dbReference type="AlphaFoldDB" id="A0A1H9K6C5"/>